<dbReference type="NCBIfam" id="TIGR00277">
    <property type="entry name" value="HDIG"/>
    <property type="match status" value="1"/>
</dbReference>
<feature type="region of interest" description="Disordered" evidence="1">
    <location>
        <begin position="403"/>
        <end position="433"/>
    </location>
</feature>
<dbReference type="PROSITE" id="PS51257">
    <property type="entry name" value="PROKAR_LIPOPROTEIN"/>
    <property type="match status" value="1"/>
</dbReference>
<dbReference type="RefSeq" id="WP_089224048.1">
    <property type="nucleotide sequence ID" value="NZ_FZOF01000006.1"/>
</dbReference>
<feature type="transmembrane region" description="Helical" evidence="2">
    <location>
        <begin position="55"/>
        <end position="78"/>
    </location>
</feature>
<feature type="transmembrane region" description="Helical" evidence="2">
    <location>
        <begin position="122"/>
        <end position="147"/>
    </location>
</feature>
<reference evidence="5 6" key="1">
    <citation type="submission" date="2017-06" db="EMBL/GenBank/DDBJ databases">
        <authorList>
            <person name="Kim H.J."/>
            <person name="Triplett B.A."/>
        </authorList>
    </citation>
    <scope>NUCLEOTIDE SEQUENCE [LARGE SCALE GENOMIC DNA]</scope>
    <source>
        <strain evidence="5 6">CGMCC 4.1858</strain>
    </source>
</reference>
<dbReference type="PANTHER" id="PTHR45228">
    <property type="entry name" value="CYCLIC DI-GMP PHOSPHODIESTERASE TM_0186-RELATED"/>
    <property type="match status" value="1"/>
</dbReference>
<dbReference type="InterPro" id="IPR052020">
    <property type="entry name" value="Cyclic_di-GMP/3'3'-cGAMP_PDE"/>
</dbReference>
<accession>A0A239ENI5</accession>
<dbReference type="Proteomes" id="UP000198280">
    <property type="component" value="Unassembled WGS sequence"/>
</dbReference>
<keyword evidence="2" id="KW-0812">Transmembrane</keyword>
<dbReference type="OrthoDB" id="9802066at2"/>
<dbReference type="InterPro" id="IPR003607">
    <property type="entry name" value="HD/PDEase_dom"/>
</dbReference>
<feature type="transmembrane region" description="Helical" evidence="2">
    <location>
        <begin position="159"/>
        <end position="181"/>
    </location>
</feature>
<dbReference type="Gene3D" id="1.10.3210.10">
    <property type="entry name" value="Hypothetical protein af1432"/>
    <property type="match status" value="1"/>
</dbReference>
<name>A0A239ENI5_9ACTN</name>
<protein>
    <submittedName>
        <fullName evidence="5">HDIG domain-containing protein</fullName>
    </submittedName>
</protein>
<dbReference type="InterPro" id="IPR006675">
    <property type="entry name" value="HDIG_dom"/>
</dbReference>
<organism evidence="5 6">
    <name type="scientific">Actinacidiphila glaucinigra</name>
    <dbReference type="NCBI Taxonomy" id="235986"/>
    <lineage>
        <taxon>Bacteria</taxon>
        <taxon>Bacillati</taxon>
        <taxon>Actinomycetota</taxon>
        <taxon>Actinomycetes</taxon>
        <taxon>Kitasatosporales</taxon>
        <taxon>Streptomycetaceae</taxon>
        <taxon>Actinacidiphila</taxon>
    </lineage>
</organism>
<evidence type="ECO:0000313" key="5">
    <source>
        <dbReference type="EMBL" id="SNS45603.1"/>
    </source>
</evidence>
<keyword evidence="2" id="KW-1133">Transmembrane helix</keyword>
<dbReference type="SMART" id="SM00471">
    <property type="entry name" value="HDc"/>
    <property type="match status" value="1"/>
</dbReference>
<gene>
    <name evidence="5" type="ORF">SAMN05216252_10646</name>
</gene>
<evidence type="ECO:0000313" key="6">
    <source>
        <dbReference type="Proteomes" id="UP000198280"/>
    </source>
</evidence>
<proteinExistence type="predicted"/>
<dbReference type="Pfam" id="PF13487">
    <property type="entry name" value="HD_5"/>
    <property type="match status" value="1"/>
</dbReference>
<keyword evidence="6" id="KW-1185">Reference proteome</keyword>
<feature type="transmembrane region" description="Helical" evidence="2">
    <location>
        <begin position="90"/>
        <end position="110"/>
    </location>
</feature>
<dbReference type="InterPro" id="IPR006674">
    <property type="entry name" value="HD_domain"/>
</dbReference>
<dbReference type="InterPro" id="IPR037522">
    <property type="entry name" value="HD_GYP_dom"/>
</dbReference>
<dbReference type="PANTHER" id="PTHR45228:SF4">
    <property type="entry name" value="LIPOPROTEIN"/>
    <property type="match status" value="1"/>
</dbReference>
<feature type="domain" description="HD" evidence="3">
    <location>
        <begin position="232"/>
        <end position="354"/>
    </location>
</feature>
<evidence type="ECO:0000256" key="1">
    <source>
        <dbReference type="SAM" id="MobiDB-lite"/>
    </source>
</evidence>
<dbReference type="AlphaFoldDB" id="A0A239ENI5"/>
<dbReference type="CDD" id="cd00077">
    <property type="entry name" value="HDc"/>
    <property type="match status" value="1"/>
</dbReference>
<feature type="domain" description="HD-GYP" evidence="4">
    <location>
        <begin position="210"/>
        <end position="405"/>
    </location>
</feature>
<evidence type="ECO:0000259" key="4">
    <source>
        <dbReference type="PROSITE" id="PS51832"/>
    </source>
</evidence>
<feature type="transmembrane region" description="Helical" evidence="2">
    <location>
        <begin position="187"/>
        <end position="204"/>
    </location>
</feature>
<sequence length="433" mass="45850">MLPAAARVYIPVVVVSACGALVTGPREGTPWATAAVLAVLYAAGERTGASLPPVLFAAALLLPPGAAALVAVPGGLLAPVRGEPRPVRRVWHAAQLALATAAAAQVRTAFGDGPFARLPGLLVPALAAVLAFCLFSAALTAGVLVTAERTAPSAAWREALLEPLAPHLTYGLVGLMAAVLWQGPYGAVAAVLALLPTHIARWVVGQARRERAAHQATVRALVQAVEIKDRYTRGHSERVGRASALIAREIGLPPERVEALRLAGILHDIGKLGVPTRVLRKDSPLTPEERRIIELHPGYGHEMVRGIAFLDDARTAILHHHERLDGSGYPYGLAGEAIPSSARLVAVADAFDAMTSTRAYQATRGVDDALGELRRCAGSHFDPLMVQALIRAVRREGWNPAVTADEPESFAPAQARRHARREAPARRTPEPRP</sequence>
<evidence type="ECO:0000256" key="2">
    <source>
        <dbReference type="SAM" id="Phobius"/>
    </source>
</evidence>
<dbReference type="SUPFAM" id="SSF109604">
    <property type="entry name" value="HD-domain/PDEase-like"/>
    <property type="match status" value="1"/>
</dbReference>
<feature type="compositionally biased region" description="Basic and acidic residues" evidence="1">
    <location>
        <begin position="421"/>
        <end position="433"/>
    </location>
</feature>
<dbReference type="PROSITE" id="PS51831">
    <property type="entry name" value="HD"/>
    <property type="match status" value="1"/>
</dbReference>
<keyword evidence="2" id="KW-0472">Membrane</keyword>
<evidence type="ECO:0000259" key="3">
    <source>
        <dbReference type="PROSITE" id="PS51831"/>
    </source>
</evidence>
<dbReference type="EMBL" id="FZOF01000006">
    <property type="protein sequence ID" value="SNS45603.1"/>
    <property type="molecule type" value="Genomic_DNA"/>
</dbReference>
<dbReference type="PROSITE" id="PS51832">
    <property type="entry name" value="HD_GYP"/>
    <property type="match status" value="1"/>
</dbReference>
<feature type="transmembrane region" description="Helical" evidence="2">
    <location>
        <begin position="6"/>
        <end position="24"/>
    </location>
</feature>